<proteinExistence type="predicted"/>
<name>A0A914V4F0_9BILA</name>
<protein>
    <submittedName>
        <fullName evidence="3">C2H2-type domain-containing protein</fullName>
    </submittedName>
</protein>
<evidence type="ECO:0000256" key="1">
    <source>
        <dbReference type="SAM" id="MobiDB-lite"/>
    </source>
</evidence>
<evidence type="ECO:0000313" key="2">
    <source>
        <dbReference type="Proteomes" id="UP000887566"/>
    </source>
</evidence>
<organism evidence="2 3">
    <name type="scientific">Plectus sambesii</name>
    <dbReference type="NCBI Taxonomy" id="2011161"/>
    <lineage>
        <taxon>Eukaryota</taxon>
        <taxon>Metazoa</taxon>
        <taxon>Ecdysozoa</taxon>
        <taxon>Nematoda</taxon>
        <taxon>Chromadorea</taxon>
        <taxon>Plectida</taxon>
        <taxon>Plectina</taxon>
        <taxon>Plectoidea</taxon>
        <taxon>Plectidae</taxon>
        <taxon>Plectus</taxon>
    </lineage>
</organism>
<reference evidence="3" key="1">
    <citation type="submission" date="2022-11" db="UniProtKB">
        <authorList>
            <consortium name="WormBaseParasite"/>
        </authorList>
    </citation>
    <scope>IDENTIFICATION</scope>
</reference>
<evidence type="ECO:0000313" key="3">
    <source>
        <dbReference type="WBParaSite" id="PSAMB.scaffold1504size30631.g13452.t1"/>
    </source>
</evidence>
<dbReference type="AlphaFoldDB" id="A0A914V4F0"/>
<dbReference type="Proteomes" id="UP000887566">
    <property type="component" value="Unplaced"/>
</dbReference>
<dbReference type="WBParaSite" id="PSAMB.scaffold1504size30631.g13452.t1">
    <property type="protein sequence ID" value="PSAMB.scaffold1504size30631.g13452.t1"/>
    <property type="gene ID" value="PSAMB.scaffold1504size30631.g13452"/>
</dbReference>
<feature type="compositionally biased region" description="Acidic residues" evidence="1">
    <location>
        <begin position="367"/>
        <end position="388"/>
    </location>
</feature>
<accession>A0A914V4F0</accession>
<keyword evidence="2" id="KW-1185">Reference proteome</keyword>
<feature type="region of interest" description="Disordered" evidence="1">
    <location>
        <begin position="356"/>
        <end position="398"/>
    </location>
</feature>
<feature type="compositionally biased region" description="Basic residues" evidence="1">
    <location>
        <begin position="153"/>
        <end position="163"/>
    </location>
</feature>
<sequence>MRCHICDYDAGPRCIRDHLVAQHAQLVARSLLAPDLANPVDAWLMTCVEYSNAFRTAEAVVAEEEAEEGATDPLLLVAPGNDDAGESIALNGADVGVDRPIDHHQQDTEDGSDYFESLPVLNGNGLKMEIRLDGLATPAEQSPAPSDGDRQPNSRRRRKRTPTRRNEDGDALLLSGADANDVVDGVALQQSAGKRPKLEQFLTTDDKQCNQRRQAHDDYDENELAAAYGGCSGGRAARESPALSALNDSKAVRRVMCQLCRVDVCATARQRHVYLIHLKQPDLFTCSQCDYTNSNSIWETRKHCVAQHGSHAQAVSNEERHRTDIQAWNQRCFPEWKQKRPAFWWKMDEPAPVNFDQNSNSSFAADDSPDAPEDELDSEQVSLFDEDENSRSCSTKPPDGVVVDDRTCHLCWEESRYPGRHIAQKHLKKPLYECPVCEGFGSYESCTVAKHLIKVHPEHGETQPVSNLEKYADEIRDLQARCFPNRPMKL</sequence>
<feature type="region of interest" description="Disordered" evidence="1">
    <location>
        <begin position="136"/>
        <end position="175"/>
    </location>
</feature>